<dbReference type="Proteomes" id="UP001607302">
    <property type="component" value="Unassembled WGS sequence"/>
</dbReference>
<dbReference type="EMBL" id="JAUDFV010000027">
    <property type="protein sequence ID" value="KAL2737920.1"/>
    <property type="molecule type" value="Genomic_DNA"/>
</dbReference>
<sequence>MFGGINLLVYRNIEILTQEITVRMEFEAVPILLIFLFIKYSNIGSHVNTAGADVPWVFPVSETGWSIGCRDCRACVPRFTLSESSPEYHEISQTMNYEERYSTRHEIRMTCKRYGT</sequence>
<dbReference type="AlphaFoldDB" id="A0ABD2BZA7"/>
<comment type="caution">
    <text evidence="1">The sequence shown here is derived from an EMBL/GenBank/DDBJ whole genome shotgun (WGS) entry which is preliminary data.</text>
</comment>
<organism evidence="1 2">
    <name type="scientific">Vespula squamosa</name>
    <name type="common">Southern yellow jacket</name>
    <name type="synonym">Wasp</name>
    <dbReference type="NCBI Taxonomy" id="30214"/>
    <lineage>
        <taxon>Eukaryota</taxon>
        <taxon>Metazoa</taxon>
        <taxon>Ecdysozoa</taxon>
        <taxon>Arthropoda</taxon>
        <taxon>Hexapoda</taxon>
        <taxon>Insecta</taxon>
        <taxon>Pterygota</taxon>
        <taxon>Neoptera</taxon>
        <taxon>Endopterygota</taxon>
        <taxon>Hymenoptera</taxon>
        <taxon>Apocrita</taxon>
        <taxon>Aculeata</taxon>
        <taxon>Vespoidea</taxon>
        <taxon>Vespidae</taxon>
        <taxon>Vespinae</taxon>
        <taxon>Vespula</taxon>
    </lineage>
</organism>
<evidence type="ECO:0000313" key="2">
    <source>
        <dbReference type="Proteomes" id="UP001607302"/>
    </source>
</evidence>
<protein>
    <submittedName>
        <fullName evidence="1">Uncharacterized protein</fullName>
    </submittedName>
</protein>
<keyword evidence="2" id="KW-1185">Reference proteome</keyword>
<gene>
    <name evidence="1" type="ORF">V1478_002006</name>
</gene>
<name>A0ABD2BZA7_VESSQ</name>
<reference evidence="1 2" key="1">
    <citation type="journal article" date="2024" name="Ann. Entomol. Soc. Am.">
        <title>Genomic analyses of the southern and eastern yellowjacket wasps (Hymenoptera: Vespidae) reveal evolutionary signatures of social life.</title>
        <authorList>
            <person name="Catto M.A."/>
            <person name="Caine P.B."/>
            <person name="Orr S.E."/>
            <person name="Hunt B.G."/>
            <person name="Goodisman M.A.D."/>
        </authorList>
    </citation>
    <scope>NUCLEOTIDE SEQUENCE [LARGE SCALE GENOMIC DNA]</scope>
    <source>
        <strain evidence="1">233</strain>
        <tissue evidence="1">Head and thorax</tissue>
    </source>
</reference>
<evidence type="ECO:0000313" key="1">
    <source>
        <dbReference type="EMBL" id="KAL2737920.1"/>
    </source>
</evidence>
<accession>A0ABD2BZA7</accession>
<proteinExistence type="predicted"/>